<comment type="caution">
    <text evidence="2">The sequence shown here is derived from an EMBL/GenBank/DDBJ whole genome shotgun (WGS) entry which is preliminary data.</text>
</comment>
<dbReference type="Proteomes" id="UP000031397">
    <property type="component" value="Unassembled WGS sequence"/>
</dbReference>
<dbReference type="InterPro" id="IPR019734">
    <property type="entry name" value="TPR_rpt"/>
</dbReference>
<name>A0A0C1Q076_9LACO</name>
<dbReference type="AlphaFoldDB" id="A0A0C1Q076"/>
<feature type="repeat" description="TPR" evidence="1">
    <location>
        <begin position="76"/>
        <end position="109"/>
    </location>
</feature>
<dbReference type="PATRIC" id="fig|1614.7.peg.1077"/>
<dbReference type="PROSITE" id="PS50005">
    <property type="entry name" value="TPR"/>
    <property type="match status" value="2"/>
</dbReference>
<dbReference type="SMART" id="SM00028">
    <property type="entry name" value="TPR"/>
    <property type="match status" value="4"/>
</dbReference>
<evidence type="ECO:0000256" key="1">
    <source>
        <dbReference type="PROSITE-ProRule" id="PRU00339"/>
    </source>
</evidence>
<dbReference type="Pfam" id="PF14559">
    <property type="entry name" value="TPR_19"/>
    <property type="match status" value="1"/>
</dbReference>
<dbReference type="RefSeq" id="WP_039144885.1">
    <property type="nucleotide sequence ID" value="NZ_JOJZ01000021.1"/>
</dbReference>
<keyword evidence="1" id="KW-0802">TPR repeat</keyword>
<dbReference type="InterPro" id="IPR011990">
    <property type="entry name" value="TPR-like_helical_dom_sf"/>
</dbReference>
<dbReference type="EMBL" id="JOJZ01000021">
    <property type="protein sequence ID" value="KID41288.1"/>
    <property type="molecule type" value="Genomic_DNA"/>
</dbReference>
<reference evidence="2 3" key="1">
    <citation type="submission" date="2014-06" db="EMBL/GenBank/DDBJ databases">
        <title>Functional and comparative genomic analyses of the Drosophila gut microbiota identify candidate symbiosis factors.</title>
        <authorList>
            <person name="Newell P.D."/>
            <person name="Chaston J.M."/>
            <person name="Douglas A.E."/>
        </authorList>
    </citation>
    <scope>NUCLEOTIDE SEQUENCE [LARGE SCALE GENOMIC DNA]</scope>
    <source>
        <strain evidence="2 3">DmCS_002</strain>
    </source>
</reference>
<evidence type="ECO:0000313" key="3">
    <source>
        <dbReference type="Proteomes" id="UP000031397"/>
    </source>
</evidence>
<dbReference type="GeneID" id="74913794"/>
<dbReference type="Gene3D" id="1.25.40.10">
    <property type="entry name" value="Tetratricopeptide repeat domain"/>
    <property type="match status" value="1"/>
</dbReference>
<sequence length="242" mass="27966">MTDNERKQQPTEDPRQKQAEVTLHKLVKDIDDHPKDYRTYYDLSVFLVELKSYTQAEELLMKALGLFGDSSKKAKSTLLYGLGNVYYSAGEFEKAIHQFQQVDDPGLKKDAYVMLAQSYMGKKDYKRALVFLLTAQELAKQDPEINKMMGECLMALGDFDQAADFYDRVLKNDPHDGKANFDRGLIAMVLGEPFEDYFKKAEKYDKKNFDAKQSQIKDIEKVVQLNKQKKDHPDDPKRNDPK</sequence>
<dbReference type="PANTHER" id="PTHR12558:SF13">
    <property type="entry name" value="CELL DIVISION CYCLE PROTEIN 27 HOMOLOG"/>
    <property type="match status" value="1"/>
</dbReference>
<keyword evidence="3" id="KW-1185">Reference proteome</keyword>
<protein>
    <submittedName>
        <fullName evidence="2">Uncharacterized protein</fullName>
    </submittedName>
</protein>
<proteinExistence type="predicted"/>
<gene>
    <name evidence="2" type="ORF">LfDm3_1133</name>
</gene>
<feature type="repeat" description="TPR" evidence="1">
    <location>
        <begin position="143"/>
        <end position="176"/>
    </location>
</feature>
<dbReference type="Pfam" id="PF13424">
    <property type="entry name" value="TPR_12"/>
    <property type="match status" value="1"/>
</dbReference>
<organism evidence="2 3">
    <name type="scientific">Fructilactobacillus fructivorans</name>
    <dbReference type="NCBI Taxonomy" id="1614"/>
    <lineage>
        <taxon>Bacteria</taxon>
        <taxon>Bacillati</taxon>
        <taxon>Bacillota</taxon>
        <taxon>Bacilli</taxon>
        <taxon>Lactobacillales</taxon>
        <taxon>Lactobacillaceae</taxon>
        <taxon>Fructilactobacillus</taxon>
    </lineage>
</organism>
<dbReference type="OrthoDB" id="2329209at2"/>
<dbReference type="PANTHER" id="PTHR12558">
    <property type="entry name" value="CELL DIVISION CYCLE 16,23,27"/>
    <property type="match status" value="1"/>
</dbReference>
<dbReference type="SUPFAM" id="SSF48452">
    <property type="entry name" value="TPR-like"/>
    <property type="match status" value="2"/>
</dbReference>
<evidence type="ECO:0000313" key="2">
    <source>
        <dbReference type="EMBL" id="KID41288.1"/>
    </source>
</evidence>
<accession>A0A0C1Q076</accession>